<dbReference type="Pfam" id="PF01408">
    <property type="entry name" value="GFO_IDH_MocA"/>
    <property type="match status" value="1"/>
</dbReference>
<reference evidence="2 3" key="1">
    <citation type="submission" date="2018-08" db="EMBL/GenBank/DDBJ databases">
        <title>Genomic Encyclopedia of Archaeal and Bacterial Type Strains, Phase II (KMG-II): from individual species to whole genera.</title>
        <authorList>
            <person name="Goeker M."/>
        </authorList>
    </citation>
    <scope>NUCLEOTIDE SEQUENCE [LARGE SCALE GENOMIC DNA]</scope>
    <source>
        <strain evidence="2 3">DSM 45791</strain>
    </source>
</reference>
<evidence type="ECO:0000313" key="3">
    <source>
        <dbReference type="Proteomes" id="UP000256269"/>
    </source>
</evidence>
<dbReference type="InterPro" id="IPR000683">
    <property type="entry name" value="Gfo/Idh/MocA-like_OxRdtase_N"/>
</dbReference>
<comment type="caution">
    <text evidence="2">The sequence shown here is derived from an EMBL/GenBank/DDBJ whole genome shotgun (WGS) entry which is preliminary data.</text>
</comment>
<accession>A0A3E0HFR1</accession>
<feature type="domain" description="Gfo/Idh/MocA-like oxidoreductase N-terminal" evidence="1">
    <location>
        <begin position="7"/>
        <end position="103"/>
    </location>
</feature>
<sequence>MGCVSGFAIVGTGWRAEYFWRLAAELDGLDCTGVVSRSKDGLPVPVYRTLDECLATKPDFVVTATPWAVTPSLVAELAERGVPVLAETPPAPDLLGLRELWAKVGPGKAQVAEQYSRMPAHAARVALVHKGVLGEPKRVDVSSTHQYHAVSLIRTLLGVGRGRADVRAVRTIARLADPLSRDGWAEPAEIKDATTTIATIEFDGGGLGLYDFTDNQWHNQLLMRRLLVRGTLGELRDNEVVRLTAPKTIVRTEIVRRQTGYDLDLDGYDTDHITFGDEVLYRNPYQGKRWNDEEIAIATLLQDMGNWVRGDGPEPYPLADGIQDHRIALAIEEAADSGLPVRVDDEPWH</sequence>
<evidence type="ECO:0000259" key="1">
    <source>
        <dbReference type="Pfam" id="PF01408"/>
    </source>
</evidence>
<dbReference type="AlphaFoldDB" id="A0A3E0HFR1"/>
<dbReference type="Gene3D" id="3.40.50.720">
    <property type="entry name" value="NAD(P)-binding Rossmann-like Domain"/>
    <property type="match status" value="1"/>
</dbReference>
<dbReference type="Gene3D" id="3.30.360.10">
    <property type="entry name" value="Dihydrodipicolinate Reductase, domain 2"/>
    <property type="match status" value="1"/>
</dbReference>
<dbReference type="InterPro" id="IPR036291">
    <property type="entry name" value="NAD(P)-bd_dom_sf"/>
</dbReference>
<protein>
    <submittedName>
        <fullName evidence="2">Putative dehydrogenase</fullName>
    </submittedName>
</protein>
<proteinExistence type="predicted"/>
<dbReference type="OrthoDB" id="9772350at2"/>
<gene>
    <name evidence="2" type="ORF">BCF44_10839</name>
</gene>
<dbReference type="EMBL" id="QUNO01000008">
    <property type="protein sequence ID" value="REH44559.1"/>
    <property type="molecule type" value="Genomic_DNA"/>
</dbReference>
<dbReference type="GO" id="GO:0000166">
    <property type="term" value="F:nucleotide binding"/>
    <property type="evidence" value="ECO:0007669"/>
    <property type="project" value="InterPro"/>
</dbReference>
<dbReference type="Proteomes" id="UP000256269">
    <property type="component" value="Unassembled WGS sequence"/>
</dbReference>
<dbReference type="SUPFAM" id="SSF51735">
    <property type="entry name" value="NAD(P)-binding Rossmann-fold domains"/>
    <property type="match status" value="1"/>
</dbReference>
<evidence type="ECO:0000313" key="2">
    <source>
        <dbReference type="EMBL" id="REH44559.1"/>
    </source>
</evidence>
<organism evidence="2 3">
    <name type="scientific">Kutzneria buriramensis</name>
    <dbReference type="NCBI Taxonomy" id="1045776"/>
    <lineage>
        <taxon>Bacteria</taxon>
        <taxon>Bacillati</taxon>
        <taxon>Actinomycetota</taxon>
        <taxon>Actinomycetes</taxon>
        <taxon>Pseudonocardiales</taxon>
        <taxon>Pseudonocardiaceae</taxon>
        <taxon>Kutzneria</taxon>
    </lineage>
</organism>
<name>A0A3E0HFR1_9PSEU</name>
<keyword evidence="3" id="KW-1185">Reference proteome</keyword>